<dbReference type="HOGENOM" id="CLU_958451_0_0_1"/>
<dbReference type="EnsemblProtists" id="PYU1_T000334">
    <property type="protein sequence ID" value="PYU1_T000334"/>
    <property type="gene ID" value="PYU1_G000334"/>
</dbReference>
<reference evidence="5" key="2">
    <citation type="submission" date="2010-04" db="EMBL/GenBank/DDBJ databases">
        <authorList>
            <person name="Buell R."/>
            <person name="Hamilton J."/>
            <person name="Hostetler J."/>
        </authorList>
    </citation>
    <scope>NUCLEOTIDE SEQUENCE [LARGE SCALE GENOMIC DNA]</scope>
    <source>
        <strain evidence="5">DAOM:BR144</strain>
    </source>
</reference>
<evidence type="ECO:0000313" key="5">
    <source>
        <dbReference type="Proteomes" id="UP000019132"/>
    </source>
</evidence>
<dbReference type="InterPro" id="IPR029071">
    <property type="entry name" value="Ubiquitin-like_domsf"/>
</dbReference>
<reference evidence="5" key="1">
    <citation type="journal article" date="2010" name="Genome Biol.">
        <title>Genome sequence of the necrotrophic plant pathogen Pythium ultimum reveals original pathogenicity mechanisms and effector repertoire.</title>
        <authorList>
            <person name="Levesque C.A."/>
            <person name="Brouwer H."/>
            <person name="Cano L."/>
            <person name="Hamilton J.P."/>
            <person name="Holt C."/>
            <person name="Huitema E."/>
            <person name="Raffaele S."/>
            <person name="Robideau G.P."/>
            <person name="Thines M."/>
            <person name="Win J."/>
            <person name="Zerillo M.M."/>
            <person name="Beakes G.W."/>
            <person name="Boore J.L."/>
            <person name="Busam D."/>
            <person name="Dumas B."/>
            <person name="Ferriera S."/>
            <person name="Fuerstenberg S.I."/>
            <person name="Gachon C.M."/>
            <person name="Gaulin E."/>
            <person name="Govers F."/>
            <person name="Grenville-Briggs L."/>
            <person name="Horner N."/>
            <person name="Hostetler J."/>
            <person name="Jiang R.H."/>
            <person name="Johnson J."/>
            <person name="Krajaejun T."/>
            <person name="Lin H."/>
            <person name="Meijer H.J."/>
            <person name="Moore B."/>
            <person name="Morris P."/>
            <person name="Phuntmart V."/>
            <person name="Puiu D."/>
            <person name="Shetty J."/>
            <person name="Stajich J.E."/>
            <person name="Tripathy S."/>
            <person name="Wawra S."/>
            <person name="van West P."/>
            <person name="Whitty B.R."/>
            <person name="Coutinho P.M."/>
            <person name="Henrissat B."/>
            <person name="Martin F."/>
            <person name="Thomas P.D."/>
            <person name="Tyler B.M."/>
            <person name="De Vries R.P."/>
            <person name="Kamoun S."/>
            <person name="Yandell M."/>
            <person name="Tisserat N."/>
            <person name="Buell C.R."/>
        </authorList>
    </citation>
    <scope>NUCLEOTIDE SEQUENCE</scope>
    <source>
        <strain evidence="5">DAOM:BR144</strain>
    </source>
</reference>
<reference evidence="4" key="3">
    <citation type="submission" date="2015-02" db="UniProtKB">
        <authorList>
            <consortium name="EnsemblProtists"/>
        </authorList>
    </citation>
    <scope>IDENTIFICATION</scope>
    <source>
        <strain evidence="4">DAOM BR144</strain>
    </source>
</reference>
<dbReference type="InParanoid" id="K3W5U3"/>
<feature type="coiled-coil region" evidence="1">
    <location>
        <begin position="221"/>
        <end position="259"/>
    </location>
</feature>
<dbReference type="VEuPathDB" id="FungiDB:PYU1_G000334"/>
<feature type="compositionally biased region" description="Low complexity" evidence="2">
    <location>
        <begin position="97"/>
        <end position="121"/>
    </location>
</feature>
<name>K3W5U3_GLOUD</name>
<dbReference type="SMART" id="SM00213">
    <property type="entry name" value="UBQ"/>
    <property type="match status" value="2"/>
</dbReference>
<keyword evidence="5" id="KW-1185">Reference proteome</keyword>
<evidence type="ECO:0000256" key="1">
    <source>
        <dbReference type="SAM" id="Coils"/>
    </source>
</evidence>
<dbReference type="Pfam" id="PF00240">
    <property type="entry name" value="ubiquitin"/>
    <property type="match status" value="1"/>
</dbReference>
<dbReference type="PANTHER" id="PTHR16470">
    <property type="entry name" value="UBIQUITIN DOMAIN-CONTAINING PROTEIN UBFD1"/>
    <property type="match status" value="1"/>
</dbReference>
<feature type="region of interest" description="Disordered" evidence="2">
    <location>
        <begin position="97"/>
        <end position="131"/>
    </location>
</feature>
<dbReference type="GO" id="GO:0003723">
    <property type="term" value="F:RNA binding"/>
    <property type="evidence" value="ECO:0007669"/>
    <property type="project" value="TreeGrafter"/>
</dbReference>
<dbReference type="PANTHER" id="PTHR16470:SF0">
    <property type="entry name" value="UBIQUITIN DOMAIN-CONTAINING PROTEIN UBFD1"/>
    <property type="match status" value="1"/>
</dbReference>
<dbReference type="CDD" id="cd17039">
    <property type="entry name" value="Ubl_ubiquitin_like"/>
    <property type="match status" value="2"/>
</dbReference>
<dbReference type="InterPro" id="IPR039120">
    <property type="entry name" value="UBFD1"/>
</dbReference>
<sequence>MATSWQVNVVHGKETFVVALDAAHPQHIKQLKQQIAARTGVAPAFQRLLYRGKELQDTADDKAASSKSKKPAAPPLVDNAKIMLLFTQAYHQDAAKSKAAAQSTTPSDDSASSASTDAPVDAPLPPKPIDLDDLEGDQVLVQVLRGKSNYEMILKRDDTVLAVKTRVGGILGLVPSALRLVVKGKTPADDTLLSDLMTTSSSAQARPLKFMALLQAQQHVVMEKEDDLRLLLNELTQLQVEAQRTAKQLERNFRSHEELVITIAGLRDDTQRVKGNLTLLREHLSPSGTNAVARTQVNEQTRETLVHALQEMDTLCNFVESLLDRQQTRFD</sequence>
<dbReference type="EMBL" id="GL376636">
    <property type="status" value="NOT_ANNOTATED_CDS"/>
    <property type="molecule type" value="Genomic_DNA"/>
</dbReference>
<dbReference type="eggNOG" id="ENOG502SGXC">
    <property type="taxonomic scope" value="Eukaryota"/>
</dbReference>
<dbReference type="PROSITE" id="PS50053">
    <property type="entry name" value="UBIQUITIN_2"/>
    <property type="match status" value="2"/>
</dbReference>
<evidence type="ECO:0000313" key="4">
    <source>
        <dbReference type="EnsemblProtists" id="PYU1_T000334"/>
    </source>
</evidence>
<dbReference type="InterPro" id="IPR000626">
    <property type="entry name" value="Ubiquitin-like_dom"/>
</dbReference>
<keyword evidence="1" id="KW-0175">Coiled coil</keyword>
<evidence type="ECO:0000256" key="2">
    <source>
        <dbReference type="SAM" id="MobiDB-lite"/>
    </source>
</evidence>
<dbReference type="InterPro" id="IPR019954">
    <property type="entry name" value="Ubiquitin_CS"/>
</dbReference>
<accession>K3W5U3</accession>
<dbReference type="SUPFAM" id="SSF54236">
    <property type="entry name" value="Ubiquitin-like"/>
    <property type="match status" value="2"/>
</dbReference>
<dbReference type="GO" id="GO:0045296">
    <property type="term" value="F:cadherin binding"/>
    <property type="evidence" value="ECO:0007669"/>
    <property type="project" value="TreeGrafter"/>
</dbReference>
<feature type="domain" description="Ubiquitin-like" evidence="3">
    <location>
        <begin position="137"/>
        <end position="196"/>
    </location>
</feature>
<dbReference type="Proteomes" id="UP000019132">
    <property type="component" value="Unassembled WGS sequence"/>
</dbReference>
<dbReference type="PROSITE" id="PS00299">
    <property type="entry name" value="UBIQUITIN_1"/>
    <property type="match status" value="1"/>
</dbReference>
<dbReference type="Gene3D" id="3.10.20.90">
    <property type="entry name" value="Phosphatidylinositol 3-kinase Catalytic Subunit, Chain A, domain 1"/>
    <property type="match status" value="2"/>
</dbReference>
<feature type="domain" description="Ubiquitin-like" evidence="3">
    <location>
        <begin position="5"/>
        <end position="57"/>
    </location>
</feature>
<proteinExistence type="predicted"/>
<protein>
    <recommendedName>
        <fullName evidence="3">Ubiquitin-like domain-containing protein</fullName>
    </recommendedName>
</protein>
<evidence type="ECO:0000259" key="3">
    <source>
        <dbReference type="PROSITE" id="PS50053"/>
    </source>
</evidence>
<dbReference type="AlphaFoldDB" id="K3W5U3"/>
<dbReference type="OMA" id="NRAFHEQ"/>
<organism evidence="4 5">
    <name type="scientific">Globisporangium ultimum (strain ATCC 200006 / CBS 805.95 / DAOM BR144)</name>
    <name type="common">Pythium ultimum</name>
    <dbReference type="NCBI Taxonomy" id="431595"/>
    <lineage>
        <taxon>Eukaryota</taxon>
        <taxon>Sar</taxon>
        <taxon>Stramenopiles</taxon>
        <taxon>Oomycota</taxon>
        <taxon>Peronosporomycetes</taxon>
        <taxon>Pythiales</taxon>
        <taxon>Pythiaceae</taxon>
        <taxon>Globisporangium</taxon>
    </lineage>
</organism>